<dbReference type="GO" id="GO:0003677">
    <property type="term" value="F:DNA binding"/>
    <property type="evidence" value="ECO:0007669"/>
    <property type="project" value="UniProtKB-KW"/>
</dbReference>
<dbReference type="KEGG" id="bgd:bgla_1p0680"/>
<organism evidence="5 6">
    <name type="scientific">Burkholderia gladioli (strain BSR3)</name>
    <dbReference type="NCBI Taxonomy" id="999541"/>
    <lineage>
        <taxon>Bacteria</taxon>
        <taxon>Pseudomonadati</taxon>
        <taxon>Pseudomonadota</taxon>
        <taxon>Betaproteobacteria</taxon>
        <taxon>Burkholderiales</taxon>
        <taxon>Burkholderiaceae</taxon>
        <taxon>Burkholderia</taxon>
    </lineage>
</organism>
<keyword evidence="5" id="KW-0614">Plasmid</keyword>
<evidence type="ECO:0000256" key="2">
    <source>
        <dbReference type="ARBA" id="ARBA00023125"/>
    </source>
</evidence>
<evidence type="ECO:0000259" key="4">
    <source>
        <dbReference type="Pfam" id="PF03472"/>
    </source>
</evidence>
<evidence type="ECO:0000256" key="1">
    <source>
        <dbReference type="ARBA" id="ARBA00023015"/>
    </source>
</evidence>
<dbReference type="SUPFAM" id="SSF75516">
    <property type="entry name" value="Pheromone-binding domain of LuxR-like quorum-sensing transcription factors"/>
    <property type="match status" value="1"/>
</dbReference>
<proteinExistence type="predicted"/>
<reference evidence="5 6" key="1">
    <citation type="journal article" date="2011" name="J. Bacteriol.">
        <title>Complete genome sequence of Burkholderia gladioli BSR3.</title>
        <authorList>
            <person name="Seo Y.S."/>
            <person name="Lim J."/>
            <person name="Choi B.S."/>
            <person name="Kim H."/>
            <person name="Goo E."/>
            <person name="Lee B."/>
            <person name="Lim J.S."/>
            <person name="Choi I.Y."/>
            <person name="Moon J.S."/>
            <person name="Kim J."/>
            <person name="Hwang I."/>
        </authorList>
    </citation>
    <scope>NUCLEOTIDE SEQUENCE [LARGE SCALE GENOMIC DNA]</scope>
    <source>
        <strain evidence="6">BSR3</strain>
    </source>
</reference>
<dbReference type="InterPro" id="IPR005143">
    <property type="entry name" value="TF_LuxR_autoind-bd_dom"/>
</dbReference>
<sequence length="352" mass="39437">MDSSALVTAPLSSDVLMTRHVMIEQTRITFRLRRAPGAAFVLERESVNPQGSATIQFVPFGENPVTRTFIDGDPYTEKLQGAYHLLLNEAERQSVHGASAGGAHLANIADASNEAQLFEPVHRACAAAGAENWFYYWFTLDANEHDIVRQDILVGGNGAWPQLYTFRHGYLSDPAVAYARADASPARRSQLYRLLPRDHWLNVDASAYEIQAGVFFPAHHRTRSTFGLLHVSTSLREAGAEERLWENRPLLRALAADLLDWRMMRQQSGLIRQFDLTQEYLTILWVIDRGGEAQHVASELGISIGAAYRLFRRINEKMDCRHIRASAHKARQLGLLGGYIPSRGCLAEPPFT</sequence>
<keyword evidence="6" id="KW-1185">Reference proteome</keyword>
<protein>
    <recommendedName>
        <fullName evidence="4">Transcription factor LuxR-like autoinducer-binding domain-containing protein</fullName>
    </recommendedName>
</protein>
<evidence type="ECO:0000256" key="3">
    <source>
        <dbReference type="ARBA" id="ARBA00023163"/>
    </source>
</evidence>
<dbReference type="InterPro" id="IPR036693">
    <property type="entry name" value="TF_LuxR_autoind-bd_dom_sf"/>
</dbReference>
<dbReference type="Pfam" id="PF03472">
    <property type="entry name" value="Autoind_bind"/>
    <property type="match status" value="1"/>
</dbReference>
<keyword evidence="1" id="KW-0805">Transcription regulation</keyword>
<accession>F2LRH9</accession>
<dbReference type="AlphaFoldDB" id="F2LRH9"/>
<dbReference type="GO" id="GO:0006355">
    <property type="term" value="P:regulation of DNA-templated transcription"/>
    <property type="evidence" value="ECO:0007669"/>
    <property type="project" value="InterPro"/>
</dbReference>
<evidence type="ECO:0000313" key="6">
    <source>
        <dbReference type="Proteomes" id="UP000008316"/>
    </source>
</evidence>
<name>F2LRH9_BURGS</name>
<gene>
    <name evidence="5" type="ordered locus">bgla_1p0680</name>
</gene>
<dbReference type="InterPro" id="IPR016032">
    <property type="entry name" value="Sig_transdc_resp-reg_C-effctor"/>
</dbReference>
<dbReference type="SUPFAM" id="SSF46894">
    <property type="entry name" value="C-terminal effector domain of the bipartite response regulators"/>
    <property type="match status" value="1"/>
</dbReference>
<keyword evidence="3" id="KW-0804">Transcription</keyword>
<evidence type="ECO:0000313" key="5">
    <source>
        <dbReference type="EMBL" id="AEA65473.1"/>
    </source>
</evidence>
<dbReference type="Gene3D" id="3.30.450.80">
    <property type="entry name" value="Transcription factor LuxR-like, autoinducer-binding domain"/>
    <property type="match status" value="1"/>
</dbReference>
<feature type="domain" description="Transcription factor LuxR-like autoinducer-binding" evidence="4">
    <location>
        <begin position="114"/>
        <end position="256"/>
    </location>
</feature>
<keyword evidence="2" id="KW-0238">DNA-binding</keyword>
<dbReference type="HOGENOM" id="CLU_050351_0_0_4"/>
<dbReference type="EMBL" id="CP002601">
    <property type="protein sequence ID" value="AEA65473.1"/>
    <property type="molecule type" value="Genomic_DNA"/>
</dbReference>
<geneLocation type="plasmid" evidence="5 6">
    <name>bgla_1p</name>
</geneLocation>
<dbReference type="Proteomes" id="UP000008316">
    <property type="component" value="Plasmid bgla_1p"/>
</dbReference>